<feature type="binding site" evidence="7">
    <location>
        <position position="224"/>
    </location>
    <ligand>
        <name>K(+)</name>
        <dbReference type="ChEBI" id="CHEBI:29103"/>
    </ligand>
</feature>
<dbReference type="GO" id="GO:0003924">
    <property type="term" value="F:GTPase activity"/>
    <property type="evidence" value="ECO:0007669"/>
    <property type="project" value="UniProtKB-UniRule"/>
</dbReference>
<dbReference type="GO" id="GO:0030488">
    <property type="term" value="P:tRNA methylation"/>
    <property type="evidence" value="ECO:0007669"/>
    <property type="project" value="TreeGrafter"/>
</dbReference>
<evidence type="ECO:0000256" key="4">
    <source>
        <dbReference type="ARBA" id="ARBA00022801"/>
    </source>
</evidence>
<protein>
    <recommendedName>
        <fullName evidence="7">tRNA modification GTPase MnmE</fullName>
        <ecNumber evidence="7">3.6.-.-</ecNumber>
    </recommendedName>
</protein>
<dbReference type="Proteomes" id="UP000198914">
    <property type="component" value="Unassembled WGS sequence"/>
</dbReference>
<comment type="subcellular location">
    <subcellularLocation>
        <location evidence="7">Cytoplasm</location>
    </subcellularLocation>
</comment>
<dbReference type="AlphaFoldDB" id="A0A1H3JIQ0"/>
<dbReference type="PANTHER" id="PTHR42714">
    <property type="entry name" value="TRNA MODIFICATION GTPASE GTPBP3"/>
    <property type="match status" value="1"/>
</dbReference>
<dbReference type="SUPFAM" id="SSF116878">
    <property type="entry name" value="TrmE connector domain"/>
    <property type="match status" value="1"/>
</dbReference>
<dbReference type="Gene3D" id="3.40.50.300">
    <property type="entry name" value="P-loop containing nucleotide triphosphate hydrolases"/>
    <property type="match status" value="1"/>
</dbReference>
<dbReference type="GO" id="GO:0005737">
    <property type="term" value="C:cytoplasm"/>
    <property type="evidence" value="ECO:0007669"/>
    <property type="project" value="UniProtKB-SubCell"/>
</dbReference>
<evidence type="ECO:0000256" key="5">
    <source>
        <dbReference type="ARBA" id="ARBA00022958"/>
    </source>
</evidence>
<keyword evidence="5 7" id="KW-0630">Potassium</keyword>
<dbReference type="InterPro" id="IPR031168">
    <property type="entry name" value="G_TrmE"/>
</dbReference>
<dbReference type="InterPro" id="IPR005225">
    <property type="entry name" value="Small_GTP-bd"/>
</dbReference>
<dbReference type="InterPro" id="IPR027266">
    <property type="entry name" value="TrmE/GcvT-like"/>
</dbReference>
<keyword evidence="10" id="KW-1185">Reference proteome</keyword>
<name>A0A1H3JIQ0_9RHOB</name>
<feature type="binding site" evidence="7">
    <location>
        <position position="249"/>
    </location>
    <ligand>
        <name>Mg(2+)</name>
        <dbReference type="ChEBI" id="CHEBI:18420"/>
    </ligand>
</feature>
<dbReference type="OrthoDB" id="9805918at2"/>
<evidence type="ECO:0000256" key="6">
    <source>
        <dbReference type="ARBA" id="ARBA00023134"/>
    </source>
</evidence>
<evidence type="ECO:0000313" key="10">
    <source>
        <dbReference type="Proteomes" id="UP000198914"/>
    </source>
</evidence>
<comment type="caution">
    <text evidence="7">Lacks conserved residue(s) required for the propagation of feature annotation.</text>
</comment>
<evidence type="ECO:0000256" key="3">
    <source>
        <dbReference type="ARBA" id="ARBA00022741"/>
    </source>
</evidence>
<feature type="binding site" evidence="7">
    <location>
        <begin position="224"/>
        <end position="229"/>
    </location>
    <ligand>
        <name>GTP</name>
        <dbReference type="ChEBI" id="CHEBI:37565"/>
    </ligand>
</feature>
<dbReference type="CDD" id="cd04164">
    <property type="entry name" value="trmE"/>
    <property type="match status" value="1"/>
</dbReference>
<dbReference type="SUPFAM" id="SSF52540">
    <property type="entry name" value="P-loop containing nucleoside triphosphate hydrolases"/>
    <property type="match status" value="1"/>
</dbReference>
<feature type="binding site" evidence="7">
    <location>
        <position position="243"/>
    </location>
    <ligand>
        <name>K(+)</name>
        <dbReference type="ChEBI" id="CHEBI:29103"/>
    </ligand>
</feature>
<sequence length="428" mass="45697">MEDTIFALATAQGKAGVAIVRVSGPQAVQTLSQLGGKRPDPRGSRLAKLTDASGDILDHALVLYFEAGASFTGEDVVELHLHGSVAVIRAVLRAIGDTGLARMAEPGEFTRRALMNGRMDLTQVQGLGDVIEAETEAQRKHAMRVLGGEVAERVGMWRHQLIRATALTEATIDFADEEVPEDVFGEVLDLITTTKAGIERELTGAAGVARLKSGFEVALIGAPNAGKSSLLNALTRTDSAIVTDVAGTTRDIVEVRCDINGLAVTILDTAGLRKTTDTVEMIGVSRALARAESADLRILLHEEEIAPAWPVDRFPDDMVVRSKGDLNGDPRAISVRSGIGIERLLTQIGDRLSCRVSDSGLVSQERDQRVLVATRDILAELIADIGVEDADIIALRLRNAASVLQEIIGGVDIEQVLDEVFSSFCLGK</sequence>
<proteinExistence type="inferred from homology"/>
<dbReference type="FunFam" id="3.30.1360.120:FF:000007">
    <property type="entry name" value="tRNA modification GTPase GTPBP3, mitochondrial"/>
    <property type="match status" value="1"/>
</dbReference>
<comment type="subunit">
    <text evidence="7">Homodimer. Heterotetramer of two MnmE and two MnmG subunits.</text>
</comment>
<dbReference type="InterPro" id="IPR027368">
    <property type="entry name" value="MnmE_dom2"/>
</dbReference>
<dbReference type="GO" id="GO:0002098">
    <property type="term" value="P:tRNA wobble uridine modification"/>
    <property type="evidence" value="ECO:0007669"/>
    <property type="project" value="TreeGrafter"/>
</dbReference>
<comment type="cofactor">
    <cofactor evidence="7">
        <name>K(+)</name>
        <dbReference type="ChEBI" id="CHEBI:29103"/>
    </cofactor>
    <text evidence="7">Binds 1 potassium ion per subunit.</text>
</comment>
<dbReference type="InterPro" id="IPR004520">
    <property type="entry name" value="GTPase_MnmE"/>
</dbReference>
<dbReference type="GO" id="GO:0046872">
    <property type="term" value="F:metal ion binding"/>
    <property type="evidence" value="ECO:0007669"/>
    <property type="project" value="UniProtKB-KW"/>
</dbReference>
<accession>A0A1H3JIQ0</accession>
<dbReference type="Pfam" id="PF01926">
    <property type="entry name" value="MMR_HSR1"/>
    <property type="match status" value="1"/>
</dbReference>
<evidence type="ECO:0000256" key="2">
    <source>
        <dbReference type="ARBA" id="ARBA00022694"/>
    </source>
</evidence>
<feature type="binding site" evidence="7">
    <location>
        <begin position="268"/>
        <end position="271"/>
    </location>
    <ligand>
        <name>GTP</name>
        <dbReference type="ChEBI" id="CHEBI:37565"/>
    </ligand>
</feature>
<dbReference type="NCBIfam" id="TIGR00231">
    <property type="entry name" value="small_GTP"/>
    <property type="match status" value="1"/>
</dbReference>
<feature type="domain" description="TrmE-type G" evidence="8">
    <location>
        <begin position="214"/>
        <end position="353"/>
    </location>
</feature>
<evidence type="ECO:0000313" key="9">
    <source>
        <dbReference type="EMBL" id="SDY39104.1"/>
    </source>
</evidence>
<dbReference type="Gene3D" id="1.20.120.430">
    <property type="entry name" value="tRNA modification GTPase MnmE domain 2"/>
    <property type="match status" value="1"/>
</dbReference>
<dbReference type="InterPro" id="IPR018948">
    <property type="entry name" value="GTP-bd_TrmE_N"/>
</dbReference>
<organism evidence="9 10">
    <name type="scientific">Jannaschia faecimaris</name>
    <dbReference type="NCBI Taxonomy" id="1244108"/>
    <lineage>
        <taxon>Bacteria</taxon>
        <taxon>Pseudomonadati</taxon>
        <taxon>Pseudomonadota</taxon>
        <taxon>Alphaproteobacteria</taxon>
        <taxon>Rhodobacterales</taxon>
        <taxon>Roseobacteraceae</taxon>
        <taxon>Jannaschia</taxon>
    </lineage>
</organism>
<keyword evidence="2 7" id="KW-0819">tRNA processing</keyword>
<dbReference type="GO" id="GO:0005525">
    <property type="term" value="F:GTP binding"/>
    <property type="evidence" value="ECO:0007669"/>
    <property type="project" value="UniProtKB-UniRule"/>
</dbReference>
<dbReference type="InterPro" id="IPR025867">
    <property type="entry name" value="MnmE_helical"/>
</dbReference>
<evidence type="ECO:0000256" key="7">
    <source>
        <dbReference type="HAMAP-Rule" id="MF_00379"/>
    </source>
</evidence>
<dbReference type="Pfam" id="PF12631">
    <property type="entry name" value="MnmE_helical"/>
    <property type="match status" value="1"/>
</dbReference>
<dbReference type="InterPro" id="IPR027417">
    <property type="entry name" value="P-loop_NTPase"/>
</dbReference>
<keyword evidence="3 7" id="KW-0547">Nucleotide-binding</keyword>
<gene>
    <name evidence="7" type="primary">mnmE</name>
    <name evidence="7" type="synonym">trmE</name>
    <name evidence="9" type="ORF">SAMN05444004_101328</name>
</gene>
<feature type="binding site" evidence="7">
    <location>
        <begin position="243"/>
        <end position="249"/>
    </location>
    <ligand>
        <name>GTP</name>
        <dbReference type="ChEBI" id="CHEBI:37565"/>
    </ligand>
</feature>
<keyword evidence="7" id="KW-0479">Metal-binding</keyword>
<feature type="binding site" evidence="7">
    <location>
        <position position="228"/>
    </location>
    <ligand>
        <name>Mg(2+)</name>
        <dbReference type="ChEBI" id="CHEBI:18420"/>
    </ligand>
</feature>
<feature type="binding site" evidence="7">
    <location>
        <position position="118"/>
    </location>
    <ligand>
        <name>(6S)-5-formyl-5,6,7,8-tetrahydrofolate</name>
        <dbReference type="ChEBI" id="CHEBI:57457"/>
    </ligand>
</feature>
<keyword evidence="7" id="KW-0460">Magnesium</keyword>
<dbReference type="EMBL" id="FNPX01000001">
    <property type="protein sequence ID" value="SDY39104.1"/>
    <property type="molecule type" value="Genomic_DNA"/>
</dbReference>
<feature type="binding site" evidence="7">
    <location>
        <position position="428"/>
    </location>
    <ligand>
        <name>(6S)-5-formyl-5,6,7,8-tetrahydrofolate</name>
        <dbReference type="ChEBI" id="CHEBI:57457"/>
    </ligand>
</feature>
<keyword evidence="4 7" id="KW-0378">Hydrolase</keyword>
<keyword evidence="7" id="KW-0963">Cytoplasm</keyword>
<dbReference type="Pfam" id="PF10396">
    <property type="entry name" value="TrmE_N"/>
    <property type="match status" value="1"/>
</dbReference>
<dbReference type="HAMAP" id="MF_00379">
    <property type="entry name" value="GTPase_MnmE"/>
    <property type="match status" value="1"/>
</dbReference>
<comment type="similarity">
    <text evidence="1 7">Belongs to the TRAFAC class TrmE-Era-EngA-EngB-Septin-like GTPase superfamily. TrmE GTPase family.</text>
</comment>
<dbReference type="PROSITE" id="PS51709">
    <property type="entry name" value="G_TRME"/>
    <property type="match status" value="1"/>
</dbReference>
<feature type="binding site" evidence="7">
    <location>
        <position position="21"/>
    </location>
    <ligand>
        <name>(6S)-5-formyl-5,6,7,8-tetrahydrofolate</name>
        <dbReference type="ChEBI" id="CHEBI:57457"/>
    </ligand>
</feature>
<feature type="binding site" evidence="7">
    <location>
        <position position="245"/>
    </location>
    <ligand>
        <name>K(+)</name>
        <dbReference type="ChEBI" id="CHEBI:29103"/>
    </ligand>
</feature>
<feature type="binding site" evidence="7">
    <location>
        <position position="248"/>
    </location>
    <ligand>
        <name>K(+)</name>
        <dbReference type="ChEBI" id="CHEBI:29103"/>
    </ligand>
</feature>
<feature type="binding site" evidence="7">
    <location>
        <position position="78"/>
    </location>
    <ligand>
        <name>(6S)-5-formyl-5,6,7,8-tetrahydrofolate</name>
        <dbReference type="ChEBI" id="CHEBI:57457"/>
    </ligand>
</feature>
<dbReference type="SUPFAM" id="SSF103025">
    <property type="entry name" value="Folate-binding domain"/>
    <property type="match status" value="1"/>
</dbReference>
<dbReference type="STRING" id="1244108.SAMN05444004_101328"/>
<dbReference type="PANTHER" id="PTHR42714:SF2">
    <property type="entry name" value="TRNA MODIFICATION GTPASE GTPBP3, MITOCHONDRIAL"/>
    <property type="match status" value="1"/>
</dbReference>
<evidence type="ECO:0000259" key="8">
    <source>
        <dbReference type="PROSITE" id="PS51709"/>
    </source>
</evidence>
<dbReference type="RefSeq" id="WP_092641278.1">
    <property type="nucleotide sequence ID" value="NZ_FNPX01000001.1"/>
</dbReference>
<dbReference type="InterPro" id="IPR006073">
    <property type="entry name" value="GTP-bd"/>
</dbReference>
<dbReference type="Gene3D" id="3.30.1360.120">
    <property type="entry name" value="Probable tRNA modification gtpase trme, domain 1"/>
    <property type="match status" value="1"/>
</dbReference>
<evidence type="ECO:0000256" key="1">
    <source>
        <dbReference type="ARBA" id="ARBA00011043"/>
    </source>
</evidence>
<reference evidence="10" key="1">
    <citation type="submission" date="2016-10" db="EMBL/GenBank/DDBJ databases">
        <authorList>
            <person name="Varghese N."/>
            <person name="Submissions S."/>
        </authorList>
    </citation>
    <scope>NUCLEOTIDE SEQUENCE [LARGE SCALE GENOMIC DNA]</scope>
    <source>
        <strain evidence="10">DSM 100420</strain>
    </source>
</reference>
<dbReference type="EC" id="3.6.-.-" evidence="7"/>
<keyword evidence="6 7" id="KW-0342">GTP-binding</keyword>
<comment type="function">
    <text evidence="7">Exhibits a very high intrinsic GTPase hydrolysis rate. Involved in the addition of a carboxymethylaminomethyl (cmnm) group at the wobble position (U34) of certain tRNAs, forming tRNA-cmnm(5)s(2)U34.</text>
</comment>
<dbReference type="NCBIfam" id="NF003661">
    <property type="entry name" value="PRK05291.1-3"/>
    <property type="match status" value="1"/>
</dbReference>
<dbReference type="CDD" id="cd14858">
    <property type="entry name" value="TrmE_N"/>
    <property type="match status" value="1"/>
</dbReference>